<gene>
    <name evidence="9" type="ORF">NGF19_24025</name>
</gene>
<comment type="subcellular location">
    <subcellularLocation>
        <location evidence="1">Cell envelope</location>
    </subcellularLocation>
</comment>
<accession>A0ABT0ZJP1</accession>
<dbReference type="InterPro" id="IPR007348">
    <property type="entry name" value="CopC_dom"/>
</dbReference>
<sequence length="221" mass="22557">MKRRALSRPVAVPALTALLLAMLWVFLPASPAWAHAQLLDSSPAADTEVAKTPTAVTLTFDSPISQEYTTVVVAGLDGTSYSDGAATVTGTDVRQKVSALPGGRIQVTWRTIAADGAPMQGRYTFTNTDKTAPAQPTPASPPATETSPASAPPVTSTDTGAGTGTDTGTGTDDAPDWPWWAAAGALVVATITLLVIGLRRSAAAPGAPHGENGDSSDRPQP</sequence>
<evidence type="ECO:0000256" key="4">
    <source>
        <dbReference type="ARBA" id="ARBA00023008"/>
    </source>
</evidence>
<feature type="compositionally biased region" description="Basic and acidic residues" evidence="5">
    <location>
        <begin position="211"/>
        <end position="221"/>
    </location>
</feature>
<evidence type="ECO:0000313" key="9">
    <source>
        <dbReference type="EMBL" id="MCN9243809.1"/>
    </source>
</evidence>
<organism evidence="9 10">
    <name type="scientific">Streptomyces macrolidinus</name>
    <dbReference type="NCBI Taxonomy" id="2952607"/>
    <lineage>
        <taxon>Bacteria</taxon>
        <taxon>Bacillati</taxon>
        <taxon>Actinomycetota</taxon>
        <taxon>Actinomycetes</taxon>
        <taxon>Kitasatosporales</taxon>
        <taxon>Streptomycetaceae</taxon>
        <taxon>Streptomyces</taxon>
    </lineage>
</organism>
<keyword evidence="6" id="KW-0812">Transmembrane</keyword>
<keyword evidence="4" id="KW-0186">Copper</keyword>
<feature type="transmembrane region" description="Helical" evidence="6">
    <location>
        <begin position="177"/>
        <end position="198"/>
    </location>
</feature>
<reference evidence="9 10" key="1">
    <citation type="submission" date="2022-05" db="EMBL/GenBank/DDBJ databases">
        <title>Streptomyces sp. nov. RY43-2 isolated from soil of a peat swamp forest.</title>
        <authorList>
            <person name="Kanchanasin P."/>
            <person name="Tanasupawat S."/>
            <person name="Phongsopitanun W."/>
        </authorList>
    </citation>
    <scope>NUCLEOTIDE SEQUENCE [LARGE SCALE GENOMIC DNA]</scope>
    <source>
        <strain evidence="9 10">RY43-2</strain>
    </source>
</reference>
<keyword evidence="3 7" id="KW-0732">Signal</keyword>
<evidence type="ECO:0000256" key="3">
    <source>
        <dbReference type="ARBA" id="ARBA00022729"/>
    </source>
</evidence>
<dbReference type="InterPro" id="IPR014755">
    <property type="entry name" value="Cu-Rt/internalin_Ig-like"/>
</dbReference>
<evidence type="ECO:0000256" key="1">
    <source>
        <dbReference type="ARBA" id="ARBA00004196"/>
    </source>
</evidence>
<feature type="region of interest" description="Disordered" evidence="5">
    <location>
        <begin position="202"/>
        <end position="221"/>
    </location>
</feature>
<keyword evidence="2" id="KW-0479">Metal-binding</keyword>
<keyword evidence="6" id="KW-1133">Transmembrane helix</keyword>
<feature type="signal peptide" evidence="7">
    <location>
        <begin position="1"/>
        <end position="34"/>
    </location>
</feature>
<evidence type="ECO:0000259" key="8">
    <source>
        <dbReference type="Pfam" id="PF04234"/>
    </source>
</evidence>
<dbReference type="Pfam" id="PF04234">
    <property type="entry name" value="CopC"/>
    <property type="match status" value="1"/>
</dbReference>
<evidence type="ECO:0000256" key="2">
    <source>
        <dbReference type="ARBA" id="ARBA00022723"/>
    </source>
</evidence>
<dbReference type="InterPro" id="IPR014756">
    <property type="entry name" value="Ig_E-set"/>
</dbReference>
<evidence type="ECO:0000256" key="6">
    <source>
        <dbReference type="SAM" id="Phobius"/>
    </source>
</evidence>
<comment type="caution">
    <text evidence="9">The sequence shown here is derived from an EMBL/GenBank/DDBJ whole genome shotgun (WGS) entry which is preliminary data.</text>
</comment>
<keyword evidence="10" id="KW-1185">Reference proteome</keyword>
<feature type="chain" id="PRO_5046780880" evidence="7">
    <location>
        <begin position="35"/>
        <end position="221"/>
    </location>
</feature>
<feature type="region of interest" description="Disordered" evidence="5">
    <location>
        <begin position="122"/>
        <end position="176"/>
    </location>
</feature>
<name>A0ABT0ZJP1_9ACTN</name>
<evidence type="ECO:0000256" key="5">
    <source>
        <dbReference type="SAM" id="MobiDB-lite"/>
    </source>
</evidence>
<dbReference type="InterPro" id="IPR032694">
    <property type="entry name" value="CopC/D"/>
</dbReference>
<dbReference type="Gene3D" id="2.60.40.1220">
    <property type="match status" value="1"/>
</dbReference>
<dbReference type="PANTHER" id="PTHR34820">
    <property type="entry name" value="INNER MEMBRANE PROTEIN YEBZ"/>
    <property type="match status" value="1"/>
</dbReference>
<evidence type="ECO:0000256" key="7">
    <source>
        <dbReference type="SAM" id="SignalP"/>
    </source>
</evidence>
<feature type="compositionally biased region" description="Low complexity" evidence="5">
    <location>
        <begin position="142"/>
        <end position="160"/>
    </location>
</feature>
<feature type="domain" description="CopC" evidence="8">
    <location>
        <begin position="35"/>
        <end position="126"/>
    </location>
</feature>
<dbReference type="RefSeq" id="WP_252427358.1">
    <property type="nucleotide sequence ID" value="NZ_JAMWMR010000025.1"/>
</dbReference>
<proteinExistence type="predicted"/>
<dbReference type="Proteomes" id="UP001523219">
    <property type="component" value="Unassembled WGS sequence"/>
</dbReference>
<keyword evidence="6" id="KW-0472">Membrane</keyword>
<dbReference type="EMBL" id="JAMWMR010000025">
    <property type="protein sequence ID" value="MCN9243809.1"/>
    <property type="molecule type" value="Genomic_DNA"/>
</dbReference>
<dbReference type="SUPFAM" id="SSF81296">
    <property type="entry name" value="E set domains"/>
    <property type="match status" value="1"/>
</dbReference>
<evidence type="ECO:0000313" key="10">
    <source>
        <dbReference type="Proteomes" id="UP001523219"/>
    </source>
</evidence>
<dbReference type="PANTHER" id="PTHR34820:SF4">
    <property type="entry name" value="INNER MEMBRANE PROTEIN YEBZ"/>
    <property type="match status" value="1"/>
</dbReference>
<protein>
    <submittedName>
        <fullName evidence="9">Copper resistance protein CopC</fullName>
    </submittedName>
</protein>